<dbReference type="GeneID" id="857581"/>
<keyword evidence="1" id="KW-0472">Membrane</keyword>
<keyword evidence="1" id="KW-1133">Transmembrane helix</keyword>
<dbReference type="EMBL" id="AJ010592">
    <property type="protein sequence ID" value="CAC27010.1"/>
    <property type="molecule type" value="Genomic_DNA"/>
</dbReference>
<reference evidence="2 3" key="1">
    <citation type="journal article" date="2001" name="Nature">
        <title>The highly reduced genome of an enslaved algal nucleus.</title>
        <authorList>
            <person name="Douglas S."/>
            <person name="Zauner S."/>
            <person name="Fraunholz M."/>
            <person name="Beaton M."/>
            <person name="Penny S."/>
            <person name="Deng L."/>
            <person name="Wu X."/>
            <person name="Reith M."/>
            <person name="Cavalier-Smith T."/>
            <person name="Maier U."/>
        </authorList>
    </citation>
    <scope>NUCLEOTIDE SEQUENCE [LARGE SCALE GENOMIC DNA]</scope>
</reference>
<feature type="transmembrane region" description="Helical" evidence="1">
    <location>
        <begin position="31"/>
        <end position="49"/>
    </location>
</feature>
<keyword evidence="1" id="KW-0812">Transmembrane</keyword>
<sequence length="145" mass="17683">MHCFKLLENFKKNDIKFNKECYHSLFLNLKVLSLGDILYCLYFISGTVFKINFKKLIKYDSTFKCSNINILGKLFLSISLKLFYLFFYLKEYTSSSFVLLSFYKFFFYNLFEIGSLRYKINNKFLNFRLKKTVKLYINRIKIHRY</sequence>
<evidence type="ECO:0000313" key="3">
    <source>
        <dbReference type="Proteomes" id="UP000242167"/>
    </source>
</evidence>
<proteinExistence type="predicted"/>
<evidence type="ECO:0000313" key="2">
    <source>
        <dbReference type="EMBL" id="CAC27010.1"/>
    </source>
</evidence>
<dbReference type="AlphaFoldDB" id="Q9AW60"/>
<dbReference type="Proteomes" id="UP000242167">
    <property type="component" value="Nucleomorph 2"/>
</dbReference>
<feature type="transmembrane region" description="Helical" evidence="1">
    <location>
        <begin position="70"/>
        <end position="89"/>
    </location>
</feature>
<dbReference type="PIR" id="C90107">
    <property type="entry name" value="C90107"/>
</dbReference>
<organism evidence="2 3">
    <name type="scientific">Guillardia theta</name>
    <name type="common">Cryptophyte</name>
    <name type="synonym">Cryptomonas phi</name>
    <dbReference type="NCBI Taxonomy" id="55529"/>
    <lineage>
        <taxon>Eukaryota</taxon>
        <taxon>Cryptophyceae</taxon>
        <taxon>Pyrenomonadales</taxon>
        <taxon>Geminigeraceae</taxon>
        <taxon>Guillardia</taxon>
    </lineage>
</organism>
<accession>Q9AW60</accession>
<feature type="transmembrane region" description="Helical" evidence="1">
    <location>
        <begin position="95"/>
        <end position="111"/>
    </location>
</feature>
<evidence type="ECO:0000256" key="1">
    <source>
        <dbReference type="SAM" id="Phobius"/>
    </source>
</evidence>
<name>Q9AW60_GUITH</name>
<dbReference type="RefSeq" id="XP_001713226.1">
    <property type="nucleotide sequence ID" value="XM_001713174.1"/>
</dbReference>
<dbReference type="GO" id="GO:0000428">
    <property type="term" value="C:DNA-directed RNA polymerase complex"/>
    <property type="evidence" value="ECO:0007669"/>
    <property type="project" value="UniProtKB-KW"/>
</dbReference>
<protein>
    <submittedName>
        <fullName evidence="2">Uncharacterized protein</fullName>
    </submittedName>
</protein>